<evidence type="ECO:0000256" key="1">
    <source>
        <dbReference type="SAM" id="SignalP"/>
    </source>
</evidence>
<dbReference type="EMBL" id="LT605205">
    <property type="protein sequence ID" value="SCD20802.1"/>
    <property type="molecule type" value="Genomic_DNA"/>
</dbReference>
<dbReference type="SUPFAM" id="SSF56925">
    <property type="entry name" value="OMPA-like"/>
    <property type="match status" value="1"/>
</dbReference>
<evidence type="ECO:0000313" key="3">
    <source>
        <dbReference type="Proteomes" id="UP000187464"/>
    </source>
</evidence>
<gene>
    <name evidence="2" type="ORF">PSM36_1995</name>
</gene>
<sequence>MRKLNLLILTLFVSVIAFSQQNNLIDVVYLKNGSILRGIIIEQVPNEQIKLQTSDGSVFVYQTDEIEKIVREPVSTRNRRVEGLNDTGSRRGFIGLSLGAAIPVGDVSDLGVGATLSLVDFGYLFHPNVGIAGKWFGSGHTVDDVSYGIGGLMFGVLASTPISPKVNFEAKGLLGFGVLTASYGSEFESSDTYLGYDFSVGLRINTSDKISLLTNLDYMGISDYQSVNITFGVAYRLR</sequence>
<dbReference type="KEGG" id="psac:PSM36_1995"/>
<feature type="signal peptide" evidence="1">
    <location>
        <begin position="1"/>
        <end position="19"/>
    </location>
</feature>
<dbReference type="InterPro" id="IPR011250">
    <property type="entry name" value="OMP/PagP_B-barrel"/>
</dbReference>
<protein>
    <submittedName>
        <fullName evidence="2">Outer membrane protein beta-barrel domain</fullName>
    </submittedName>
</protein>
<evidence type="ECO:0000313" key="2">
    <source>
        <dbReference type="EMBL" id="SCD20802.1"/>
    </source>
</evidence>
<dbReference type="AlphaFoldDB" id="A0A1R3T3V9"/>
<reference evidence="2 3" key="1">
    <citation type="submission" date="2016-08" db="EMBL/GenBank/DDBJ databases">
        <authorList>
            <person name="Seilhamer J.J."/>
        </authorList>
    </citation>
    <scope>NUCLEOTIDE SEQUENCE [LARGE SCALE GENOMIC DNA]</scope>
    <source>
        <strain evidence="2">M3/6</strain>
    </source>
</reference>
<dbReference type="Gene3D" id="2.40.160.20">
    <property type="match status" value="1"/>
</dbReference>
<feature type="chain" id="PRO_5012277689" evidence="1">
    <location>
        <begin position="20"/>
        <end position="238"/>
    </location>
</feature>
<dbReference type="RefSeq" id="WP_076930745.1">
    <property type="nucleotide sequence ID" value="NZ_LT605205.1"/>
</dbReference>
<proteinExistence type="predicted"/>
<accession>A0A1R3T3V9</accession>
<name>A0A1R3T3V9_9BACT</name>
<organism evidence="2 3">
    <name type="scientific">Proteiniphilum saccharofermentans</name>
    <dbReference type="NCBI Taxonomy" id="1642647"/>
    <lineage>
        <taxon>Bacteria</taxon>
        <taxon>Pseudomonadati</taxon>
        <taxon>Bacteroidota</taxon>
        <taxon>Bacteroidia</taxon>
        <taxon>Bacteroidales</taxon>
        <taxon>Dysgonomonadaceae</taxon>
        <taxon>Proteiniphilum</taxon>
    </lineage>
</organism>
<dbReference type="STRING" id="1642647.PSM36_1995"/>
<keyword evidence="1" id="KW-0732">Signal</keyword>
<dbReference type="Proteomes" id="UP000187464">
    <property type="component" value="Chromosome I"/>
</dbReference>
<keyword evidence="3" id="KW-1185">Reference proteome</keyword>